<organism evidence="1 2">
    <name type="scientific">Halorutilus salinus</name>
    <dbReference type="NCBI Taxonomy" id="2487751"/>
    <lineage>
        <taxon>Archaea</taxon>
        <taxon>Methanobacteriati</taxon>
        <taxon>Methanobacteriota</taxon>
        <taxon>Stenosarchaea group</taxon>
        <taxon>Halobacteria</taxon>
        <taxon>Halorutilales</taxon>
        <taxon>Halorutilaceae</taxon>
        <taxon>Halorutilus</taxon>
    </lineage>
</organism>
<keyword evidence="2" id="KW-1185">Reference proteome</keyword>
<reference evidence="1" key="1">
    <citation type="submission" date="2022-09" db="EMBL/GenBank/DDBJ databases">
        <title>Haloadaptaus new haloarchaeum isolated from saline soil.</title>
        <authorList>
            <person name="Duran-Viseras A."/>
            <person name="Sanchez-Porro C."/>
            <person name="Ventosa A."/>
        </authorList>
    </citation>
    <scope>NUCLEOTIDE SEQUENCE</scope>
    <source>
        <strain evidence="1">F3-133</strain>
    </source>
</reference>
<proteinExistence type="predicted"/>
<evidence type="ECO:0000313" key="2">
    <source>
        <dbReference type="Proteomes" id="UP001149411"/>
    </source>
</evidence>
<dbReference type="EMBL" id="RKLV01000004">
    <property type="protein sequence ID" value="MCX2818630.1"/>
    <property type="molecule type" value="Genomic_DNA"/>
</dbReference>
<sequence length="322" mass="37485">MSRLRELYEEGGFTEVGRGIRDYFLYRTGLHNLNRKILGLTYDDTGTHVLEEDWDTLVILDCGRYDIFSEVVEVSDSESLTKKRSVASATANFVKRNFGGRRAHDVVYLSANPVVGSREEYLDIHKLVGMWHEDERKKQGQENQRGLTDPEPVVEKAIELHEEYPNKRHIVHFLPPHVPHIFKDGDELPPDSPYRNYEAAREGEVEASVMRDVYTENLEYVTEAIQPLIEEVDGKVVVIADHGELLGEGMPRWMKFLHSRWGNQWHKYDFGHYDNIDVPELREVPWLELPFETRRETVSEPPVTDEYDTENIEDQLEALGYR</sequence>
<dbReference type="Gene3D" id="3.40.720.10">
    <property type="entry name" value="Alkaline Phosphatase, subunit A"/>
    <property type="match status" value="1"/>
</dbReference>
<dbReference type="SUPFAM" id="SSF53649">
    <property type="entry name" value="Alkaline phosphatase-like"/>
    <property type="match status" value="1"/>
</dbReference>
<dbReference type="InterPro" id="IPR017850">
    <property type="entry name" value="Alkaline_phosphatase_core_sf"/>
</dbReference>
<comment type="caution">
    <text evidence="1">The sequence shown here is derived from an EMBL/GenBank/DDBJ whole genome shotgun (WGS) entry which is preliminary data.</text>
</comment>
<dbReference type="Proteomes" id="UP001149411">
    <property type="component" value="Unassembled WGS sequence"/>
</dbReference>
<evidence type="ECO:0008006" key="3">
    <source>
        <dbReference type="Google" id="ProtNLM"/>
    </source>
</evidence>
<name>A0A9Q4GHB6_9EURY</name>
<evidence type="ECO:0000313" key="1">
    <source>
        <dbReference type="EMBL" id="MCX2818630.1"/>
    </source>
</evidence>
<protein>
    <recommendedName>
        <fullName evidence="3">Sulfatase</fullName>
    </recommendedName>
</protein>
<gene>
    <name evidence="1" type="ORF">EGH25_04595</name>
</gene>
<dbReference type="RefSeq" id="WP_266086475.1">
    <property type="nucleotide sequence ID" value="NZ_RKLV01000004.1"/>
</dbReference>
<dbReference type="AlphaFoldDB" id="A0A9Q4GHB6"/>
<accession>A0A9Q4GHB6</accession>